<reference evidence="7" key="1">
    <citation type="submission" date="2019-09" db="EMBL/GenBank/DDBJ databases">
        <title>Antimicrobial potential of Antarctic Bacteria.</title>
        <authorList>
            <person name="Benaud N."/>
            <person name="Edwards R.J."/>
            <person name="Ferrari B.C."/>
        </authorList>
    </citation>
    <scope>NUCLEOTIDE SEQUENCE [LARGE SCALE GENOMIC DNA]</scope>
    <source>
        <strain evidence="7">SPB151</strain>
    </source>
</reference>
<dbReference type="AlphaFoldDB" id="A0A7G6X8V6"/>
<evidence type="ECO:0000313" key="7">
    <source>
        <dbReference type="Proteomes" id="UP000515563"/>
    </source>
</evidence>
<name>A0A7G6X8V6_9ACTN</name>
<keyword evidence="2 3" id="KW-0326">Glycosidase</keyword>
<dbReference type="InterPro" id="IPR022790">
    <property type="entry name" value="GH26_dom"/>
</dbReference>
<feature type="active site" description="Proton donor" evidence="3">
    <location>
        <position position="153"/>
    </location>
</feature>
<feature type="compositionally biased region" description="Low complexity" evidence="4">
    <location>
        <begin position="323"/>
        <end position="336"/>
    </location>
</feature>
<keyword evidence="7" id="KW-1185">Reference proteome</keyword>
<evidence type="ECO:0000256" key="3">
    <source>
        <dbReference type="PROSITE-ProRule" id="PRU01100"/>
    </source>
</evidence>
<dbReference type="Proteomes" id="UP000515563">
    <property type="component" value="Chromosome"/>
</dbReference>
<keyword evidence="1 3" id="KW-0378">Hydrolase</keyword>
<dbReference type="SUPFAM" id="SSF51445">
    <property type="entry name" value="(Trans)glycosidases"/>
    <property type="match status" value="1"/>
</dbReference>
<evidence type="ECO:0000256" key="1">
    <source>
        <dbReference type="ARBA" id="ARBA00022801"/>
    </source>
</evidence>
<accession>A0A7G6X8V6</accession>
<evidence type="ECO:0000256" key="4">
    <source>
        <dbReference type="SAM" id="MobiDB-lite"/>
    </source>
</evidence>
<dbReference type="InterPro" id="IPR017853">
    <property type="entry name" value="GH"/>
</dbReference>
<evidence type="ECO:0000256" key="2">
    <source>
        <dbReference type="ARBA" id="ARBA00023295"/>
    </source>
</evidence>
<dbReference type="PROSITE" id="PS51764">
    <property type="entry name" value="GH26"/>
    <property type="match status" value="1"/>
</dbReference>
<feature type="region of interest" description="Disordered" evidence="4">
    <location>
        <begin position="318"/>
        <end position="345"/>
    </location>
</feature>
<reference evidence="6 7" key="2">
    <citation type="journal article" date="2020" name="Microbiol. Resour. Announc.">
        <title>Antarctic desert soil bacteria exhibit high novel natural product potential, evaluated through long-read genome sequencing and comparative genomics.</title>
        <authorList>
            <person name="Benaud N."/>
            <person name="Edwards R.J."/>
            <person name="Amos T.G."/>
            <person name="D'Agostino P.M."/>
            <person name="Gutierrez-Chavez C."/>
            <person name="Montgomery K."/>
            <person name="Nicetic I."/>
            <person name="Ferrari B.C."/>
        </authorList>
    </citation>
    <scope>NUCLEOTIDE SEQUENCE [LARGE SCALE GENOMIC DNA]</scope>
    <source>
        <strain evidence="6 7">SPB151</strain>
    </source>
</reference>
<proteinExistence type="inferred from homology"/>
<dbReference type="GO" id="GO:0004553">
    <property type="term" value="F:hydrolase activity, hydrolyzing O-glycosyl compounds"/>
    <property type="evidence" value="ECO:0007669"/>
    <property type="project" value="InterPro"/>
</dbReference>
<evidence type="ECO:0000259" key="5">
    <source>
        <dbReference type="PROSITE" id="PS51764"/>
    </source>
</evidence>
<feature type="active site" description="Nucleophile" evidence="3">
    <location>
        <position position="272"/>
    </location>
</feature>
<dbReference type="Gene3D" id="3.20.20.80">
    <property type="entry name" value="Glycosidases"/>
    <property type="match status" value="1"/>
</dbReference>
<evidence type="ECO:0000313" key="6">
    <source>
        <dbReference type="EMBL" id="QNE22671.1"/>
    </source>
</evidence>
<dbReference type="KEGG" id="kqi:F1D05_38215"/>
<organism evidence="6 7">
    <name type="scientific">Kribbella qitaiheensis</name>
    <dbReference type="NCBI Taxonomy" id="1544730"/>
    <lineage>
        <taxon>Bacteria</taxon>
        <taxon>Bacillati</taxon>
        <taxon>Actinomycetota</taxon>
        <taxon>Actinomycetes</taxon>
        <taxon>Propionibacteriales</taxon>
        <taxon>Kribbellaceae</taxon>
        <taxon>Kribbella</taxon>
    </lineage>
</organism>
<dbReference type="RefSeq" id="WP_185445086.1">
    <property type="nucleotide sequence ID" value="NZ_CP043661.1"/>
</dbReference>
<sequence length="345" mass="38069">MILAVTAINNRGSDQTKPVVPANPSESSTPGACLVSDLLVPSCGVLFGAATNPLGDESWDDALTSFEKTIGRTVDIAHYYNSSPDLFPDAEMIQRAREPGRKRLLLLNWKPEMDRTWAQVAAGDKTVDAAIDVEAAYLKKNFPEKFYLAIHHEPEDEVDPAPGSGMNATDYKGMYRHVVLRLRHDGVTNAVFVMNYTGSAKWGSMPWFETLYPGDDVVDWIAEDPYIFGDPPHYWTDLASAVDRRDPALPRWPGFYSWALAAHPSKPLMLGECGIDEQVKNTPSKASLLAGIRTGLLRRPQIRALVYWNETNFDPVGETRLDSSPAAKRAARRSLSGGPLARQLG</sequence>
<feature type="domain" description="GH26" evidence="5">
    <location>
        <begin position="29"/>
        <end position="334"/>
    </location>
</feature>
<dbReference type="EMBL" id="CP043661">
    <property type="protein sequence ID" value="QNE22671.1"/>
    <property type="molecule type" value="Genomic_DNA"/>
</dbReference>
<gene>
    <name evidence="6" type="ORF">F1D05_38215</name>
</gene>
<protein>
    <recommendedName>
        <fullName evidence="5">GH26 domain-containing protein</fullName>
    </recommendedName>
</protein>
<comment type="similarity">
    <text evidence="3">Belongs to the glycosyl hydrolase 26 family.</text>
</comment>